<keyword evidence="3" id="KW-1185">Reference proteome</keyword>
<reference evidence="2" key="2">
    <citation type="submission" date="2019-07" db="EMBL/GenBank/DDBJ databases">
        <authorList>
            <person name="Seetharam A."/>
            <person name="Woodhouse M."/>
            <person name="Cannon E."/>
        </authorList>
    </citation>
    <scope>NUCLEOTIDE SEQUENCE [LARGE SCALE GENOMIC DNA]</scope>
    <source>
        <strain evidence="2">cv. B73</strain>
    </source>
</reference>
<organism evidence="2 3">
    <name type="scientific">Zea mays</name>
    <name type="common">Maize</name>
    <dbReference type="NCBI Taxonomy" id="4577"/>
    <lineage>
        <taxon>Eukaryota</taxon>
        <taxon>Viridiplantae</taxon>
        <taxon>Streptophyta</taxon>
        <taxon>Embryophyta</taxon>
        <taxon>Tracheophyta</taxon>
        <taxon>Spermatophyta</taxon>
        <taxon>Magnoliopsida</taxon>
        <taxon>Liliopsida</taxon>
        <taxon>Poales</taxon>
        <taxon>Poaceae</taxon>
        <taxon>PACMAD clade</taxon>
        <taxon>Panicoideae</taxon>
        <taxon>Andropogonodae</taxon>
        <taxon>Andropogoneae</taxon>
        <taxon>Tripsacinae</taxon>
        <taxon>Zea</taxon>
    </lineage>
</organism>
<accession>A0A804Q0H8</accession>
<dbReference type="EnsemblPlants" id="Zm00001eb282740_T001">
    <property type="protein sequence ID" value="Zm00001eb282740_P001"/>
    <property type="gene ID" value="Zm00001eb282740"/>
</dbReference>
<dbReference type="GO" id="GO:0003824">
    <property type="term" value="F:catalytic activity"/>
    <property type="evidence" value="ECO:0007669"/>
    <property type="project" value="InterPro"/>
</dbReference>
<evidence type="ECO:0000256" key="1">
    <source>
        <dbReference type="SAM" id="MobiDB-lite"/>
    </source>
</evidence>
<dbReference type="PANTHER" id="PTHR11820">
    <property type="entry name" value="ACYLPYRUVASE"/>
    <property type="match status" value="1"/>
</dbReference>
<dbReference type="InterPro" id="IPR036663">
    <property type="entry name" value="Fumarylacetoacetase_C_sf"/>
</dbReference>
<dbReference type="Gene3D" id="3.90.850.10">
    <property type="entry name" value="Fumarylacetoacetase-like, C-terminal domain"/>
    <property type="match status" value="1"/>
</dbReference>
<reference evidence="3" key="1">
    <citation type="journal article" date="2009" name="Science">
        <title>The B73 maize genome: complexity, diversity, and dynamics.</title>
        <authorList>
            <person name="Schnable P.S."/>
            <person name="Ware D."/>
            <person name="Fulton R.S."/>
            <person name="Stein J.C."/>
            <person name="Wei F."/>
            <person name="Pasternak S."/>
            <person name="Liang C."/>
            <person name="Zhang J."/>
            <person name="Fulton L."/>
            <person name="Graves T.A."/>
            <person name="Minx P."/>
            <person name="Reily A.D."/>
            <person name="Courtney L."/>
            <person name="Kruchowski S.S."/>
            <person name="Tomlinson C."/>
            <person name="Strong C."/>
            <person name="Delehaunty K."/>
            <person name="Fronick C."/>
            <person name="Courtney B."/>
            <person name="Rock S.M."/>
            <person name="Belter E."/>
            <person name="Du F."/>
            <person name="Kim K."/>
            <person name="Abbott R.M."/>
            <person name="Cotton M."/>
            <person name="Levy A."/>
            <person name="Marchetto P."/>
            <person name="Ochoa K."/>
            <person name="Jackson S.M."/>
            <person name="Gillam B."/>
            <person name="Chen W."/>
            <person name="Yan L."/>
            <person name="Higginbotham J."/>
            <person name="Cardenas M."/>
            <person name="Waligorski J."/>
            <person name="Applebaum E."/>
            <person name="Phelps L."/>
            <person name="Falcone J."/>
            <person name="Kanchi K."/>
            <person name="Thane T."/>
            <person name="Scimone A."/>
            <person name="Thane N."/>
            <person name="Henke J."/>
            <person name="Wang T."/>
            <person name="Ruppert J."/>
            <person name="Shah N."/>
            <person name="Rotter K."/>
            <person name="Hodges J."/>
            <person name="Ingenthron E."/>
            <person name="Cordes M."/>
            <person name="Kohlberg S."/>
            <person name="Sgro J."/>
            <person name="Delgado B."/>
            <person name="Mead K."/>
            <person name="Chinwalla A."/>
            <person name="Leonard S."/>
            <person name="Crouse K."/>
            <person name="Collura K."/>
            <person name="Kudrna D."/>
            <person name="Currie J."/>
            <person name="He R."/>
            <person name="Angelova A."/>
            <person name="Rajasekar S."/>
            <person name="Mueller T."/>
            <person name="Lomeli R."/>
            <person name="Scara G."/>
            <person name="Ko A."/>
            <person name="Delaney K."/>
            <person name="Wissotski M."/>
            <person name="Lopez G."/>
            <person name="Campos D."/>
            <person name="Braidotti M."/>
            <person name="Ashley E."/>
            <person name="Golser W."/>
            <person name="Kim H."/>
            <person name="Lee S."/>
            <person name="Lin J."/>
            <person name="Dujmic Z."/>
            <person name="Kim W."/>
            <person name="Talag J."/>
            <person name="Zuccolo A."/>
            <person name="Fan C."/>
            <person name="Sebastian A."/>
            <person name="Kramer M."/>
            <person name="Spiegel L."/>
            <person name="Nascimento L."/>
            <person name="Zutavern T."/>
            <person name="Miller B."/>
            <person name="Ambroise C."/>
            <person name="Muller S."/>
            <person name="Spooner W."/>
            <person name="Narechania A."/>
            <person name="Ren L."/>
            <person name="Wei S."/>
            <person name="Kumari S."/>
            <person name="Faga B."/>
            <person name="Levy M.J."/>
            <person name="McMahan L."/>
            <person name="Van Buren P."/>
            <person name="Vaughn M.W."/>
            <person name="Ying K."/>
            <person name="Yeh C.-T."/>
            <person name="Emrich S.J."/>
            <person name="Jia Y."/>
            <person name="Kalyanaraman A."/>
            <person name="Hsia A.-P."/>
            <person name="Barbazuk W.B."/>
            <person name="Baucom R.S."/>
            <person name="Brutnell T.P."/>
            <person name="Carpita N.C."/>
            <person name="Chaparro C."/>
            <person name="Chia J.-M."/>
            <person name="Deragon J.-M."/>
            <person name="Estill J.C."/>
            <person name="Fu Y."/>
            <person name="Jeddeloh J.A."/>
            <person name="Han Y."/>
            <person name="Lee H."/>
            <person name="Li P."/>
            <person name="Lisch D.R."/>
            <person name="Liu S."/>
            <person name="Liu Z."/>
            <person name="Nagel D.H."/>
            <person name="McCann M.C."/>
            <person name="SanMiguel P."/>
            <person name="Myers A.M."/>
            <person name="Nettleton D."/>
            <person name="Nguyen J."/>
            <person name="Penning B.W."/>
            <person name="Ponnala L."/>
            <person name="Schneider K.L."/>
            <person name="Schwartz D.C."/>
            <person name="Sharma A."/>
            <person name="Soderlund C."/>
            <person name="Springer N.M."/>
            <person name="Sun Q."/>
            <person name="Wang H."/>
            <person name="Waterman M."/>
            <person name="Westerman R."/>
            <person name="Wolfgruber T.K."/>
            <person name="Yang L."/>
            <person name="Yu Y."/>
            <person name="Zhang L."/>
            <person name="Zhou S."/>
            <person name="Zhu Q."/>
            <person name="Bennetzen J.L."/>
            <person name="Dawe R.K."/>
            <person name="Jiang J."/>
            <person name="Jiang N."/>
            <person name="Presting G.G."/>
            <person name="Wessler S.R."/>
            <person name="Aluru S."/>
            <person name="Martienssen R.A."/>
            <person name="Clifton S.W."/>
            <person name="McCombie W.R."/>
            <person name="Wing R.A."/>
            <person name="Wilson R.K."/>
        </authorList>
    </citation>
    <scope>NUCLEOTIDE SEQUENCE [LARGE SCALE GENOMIC DNA]</scope>
    <source>
        <strain evidence="3">cv. B73</strain>
    </source>
</reference>
<proteinExistence type="predicted"/>
<name>A0A804Q0H8_MAIZE</name>
<evidence type="ECO:0000313" key="3">
    <source>
        <dbReference type="Proteomes" id="UP000007305"/>
    </source>
</evidence>
<dbReference type="Gramene" id="Zm00001eb282740_T001">
    <property type="protein sequence ID" value="Zm00001eb282740_P001"/>
    <property type="gene ID" value="Zm00001eb282740"/>
</dbReference>
<dbReference type="SUPFAM" id="SSF56529">
    <property type="entry name" value="FAH"/>
    <property type="match status" value="1"/>
</dbReference>
<dbReference type="Proteomes" id="UP000007305">
    <property type="component" value="Chromosome 6"/>
</dbReference>
<feature type="region of interest" description="Disordered" evidence="1">
    <location>
        <begin position="1"/>
        <end position="25"/>
    </location>
</feature>
<dbReference type="AlphaFoldDB" id="A0A804Q0H8"/>
<feature type="compositionally biased region" description="Low complexity" evidence="1">
    <location>
        <begin position="15"/>
        <end position="25"/>
    </location>
</feature>
<protein>
    <submittedName>
        <fullName evidence="2">Uncharacterized protein</fullName>
    </submittedName>
</protein>
<reference evidence="2" key="3">
    <citation type="submission" date="2021-05" db="UniProtKB">
        <authorList>
            <consortium name="EnsemblPlants"/>
        </authorList>
    </citation>
    <scope>IDENTIFICATION</scope>
    <source>
        <strain evidence="2">cv. B73</strain>
    </source>
</reference>
<dbReference type="PANTHER" id="PTHR11820:SF7">
    <property type="entry name" value="ACYLPYRUVASE FAHD1, MITOCHONDRIAL"/>
    <property type="match status" value="1"/>
</dbReference>
<dbReference type="InParanoid" id="A0A804Q0H8"/>
<evidence type="ECO:0000313" key="2">
    <source>
        <dbReference type="EnsemblPlants" id="Zm00001eb282740_P001"/>
    </source>
</evidence>
<sequence length="428" mass="46966">MRRGRGGRRRGEGGTESSTGSGMERFAAEWIYRQEGLQRPTRQEEFLGWKTGTIEADEEDVLPLGHLERDPALQPATPPPMPPAASWLFFLILPQPWRWVWICPSRRPLDAPSKTDFPSTSTSATHLVASIRAQGSPLMSSAIGTGREEGEMSKTIARRGRIGPHAASISGYSVGVHTHGSASHSHPRHPPLIPTSAVAPTINGIAPAIPFTSQISCYIQGSGDGSWPPPQSPSTDNASLPSKKRLFLCSNPRRWWHDARSLDPKSRSPYPCSLSALPFPRRVGLLVRPPIPRDRWSSNSRGLDMPNLKKQCGRFVSTMPCPRCFDLLAMGEHNGHVPVPVIGPQKNDEELGNPVPKEPILFLKLTLSFLHAGVATIAVEILETLESLHHMVELAVVISRRGHDVPEASTMDFVRERSIGSRICSCYA</sequence>